<dbReference type="InterPro" id="IPR036322">
    <property type="entry name" value="WD40_repeat_dom_sf"/>
</dbReference>
<protein>
    <submittedName>
        <fullName evidence="8">WD repeat protein</fullName>
    </submittedName>
</protein>
<sequence>MTSLSEAGGRSAAVQSTSDGSGGNAMVTFFTTTYARAMPEQSFSVPLNVLPDGLNQLVQSVLGVDGQNFDFLHKDEYIGTTLHRFLQRRGISYEELLNIEYTPALQAKEGSLLPHDDWVSSVRAPYRGNAELLLTGAYDHCVRLWDGESCIALGSFHREAVKEVALHPAAVPVAAGTVAGAKTGRKRTRIDGDFLFASASKDGSVAAWRLDSANSRMQLLGSIQAHTDGVDSVAIAPGEGTLVATASWDATVKVFSWEQMLDGDTVPSKKAPLVTFTDHSRPVLCTRFSAAHGAARLYSAGLDGHVKCLDTDAAQLHSQLKGDHPINAIAVKPAGNGAAADLLLSACTDNRARLFDTRQKSVVKTFSGPRQWLYSAAWLWDAEGGEAEHSGGGGGGLFAIASEDATVRVYDLRCTNTALLTLDAMHTDGVLDVTYVGQSIIASCGKDNKTKSFALGKDASIS</sequence>
<dbReference type="PANTHER" id="PTHR19855:SF11">
    <property type="entry name" value="RIBOSOME BIOGENESIS PROTEIN WDR12"/>
    <property type="match status" value="1"/>
</dbReference>
<comment type="subcellular location">
    <subcellularLocation>
        <location evidence="1">Nucleus</location>
    </subcellularLocation>
</comment>
<dbReference type="AlphaFoldDB" id="A0AAW0EYC2"/>
<evidence type="ECO:0000259" key="7">
    <source>
        <dbReference type="Pfam" id="PF08154"/>
    </source>
</evidence>
<dbReference type="SUPFAM" id="SSF50978">
    <property type="entry name" value="WD40 repeat-like"/>
    <property type="match status" value="1"/>
</dbReference>
<dbReference type="Pfam" id="PF08154">
    <property type="entry name" value="NLE"/>
    <property type="match status" value="1"/>
</dbReference>
<evidence type="ECO:0000256" key="4">
    <source>
        <dbReference type="ARBA" id="ARBA00023242"/>
    </source>
</evidence>
<accession>A0AAW0EYC2</accession>
<comment type="caution">
    <text evidence="8">The sequence shown here is derived from an EMBL/GenBank/DDBJ whole genome shotgun (WGS) entry which is preliminary data.</text>
</comment>
<evidence type="ECO:0000256" key="2">
    <source>
        <dbReference type="ARBA" id="ARBA00022574"/>
    </source>
</evidence>
<feature type="region of interest" description="Disordered" evidence="6">
    <location>
        <begin position="1"/>
        <end position="21"/>
    </location>
</feature>
<feature type="repeat" description="WD" evidence="5">
    <location>
        <begin position="112"/>
        <end position="146"/>
    </location>
</feature>
<evidence type="ECO:0000256" key="6">
    <source>
        <dbReference type="SAM" id="MobiDB-lite"/>
    </source>
</evidence>
<keyword evidence="4" id="KW-0539">Nucleus</keyword>
<dbReference type="EMBL" id="JAECZO010000120">
    <property type="protein sequence ID" value="KAK7197808.1"/>
    <property type="molecule type" value="Genomic_DNA"/>
</dbReference>
<dbReference type="Proteomes" id="UP001430356">
    <property type="component" value="Unassembled WGS sequence"/>
</dbReference>
<dbReference type="GO" id="GO:0005634">
    <property type="term" value="C:nucleus"/>
    <property type="evidence" value="ECO:0007669"/>
    <property type="project" value="UniProtKB-SubCell"/>
</dbReference>
<dbReference type="InterPro" id="IPR012972">
    <property type="entry name" value="NLE"/>
</dbReference>
<keyword evidence="9" id="KW-1185">Reference proteome</keyword>
<dbReference type="InterPro" id="IPR015943">
    <property type="entry name" value="WD40/YVTN_repeat-like_dom_sf"/>
</dbReference>
<keyword evidence="2 5" id="KW-0853">WD repeat</keyword>
<keyword evidence="3" id="KW-0677">Repeat</keyword>
<evidence type="ECO:0000256" key="1">
    <source>
        <dbReference type="ARBA" id="ARBA00004123"/>
    </source>
</evidence>
<evidence type="ECO:0000256" key="3">
    <source>
        <dbReference type="ARBA" id="ARBA00022737"/>
    </source>
</evidence>
<feature type="domain" description="NLE" evidence="7">
    <location>
        <begin position="26"/>
        <end position="86"/>
    </location>
</feature>
<proteinExistence type="predicted"/>
<feature type="repeat" description="WD" evidence="5">
    <location>
        <begin position="223"/>
        <end position="256"/>
    </location>
</feature>
<evidence type="ECO:0000313" key="8">
    <source>
        <dbReference type="EMBL" id="KAK7197808.1"/>
    </source>
</evidence>
<dbReference type="Pfam" id="PF00400">
    <property type="entry name" value="WD40"/>
    <property type="match status" value="2"/>
</dbReference>
<dbReference type="InterPro" id="IPR001680">
    <property type="entry name" value="WD40_rpt"/>
</dbReference>
<evidence type="ECO:0000256" key="5">
    <source>
        <dbReference type="PROSITE-ProRule" id="PRU00221"/>
    </source>
</evidence>
<name>A0AAW0EYC2_9TRYP</name>
<dbReference type="PROSITE" id="PS50082">
    <property type="entry name" value="WD_REPEATS_2"/>
    <property type="match status" value="2"/>
</dbReference>
<evidence type="ECO:0000313" key="9">
    <source>
        <dbReference type="Proteomes" id="UP001430356"/>
    </source>
</evidence>
<gene>
    <name evidence="8" type="ORF">NESM_000733900</name>
</gene>
<reference evidence="8 9" key="1">
    <citation type="journal article" date="2021" name="MBio">
        <title>A New Model Trypanosomatid, Novymonas esmeraldas: Genomic Perception of Its 'Candidatus Pandoraea novymonadis' Endosymbiont.</title>
        <authorList>
            <person name="Zakharova A."/>
            <person name="Saura A."/>
            <person name="Butenko A."/>
            <person name="Podesvova L."/>
            <person name="Warmusova S."/>
            <person name="Kostygov A.Y."/>
            <person name="Nenarokova A."/>
            <person name="Lukes J."/>
            <person name="Opperdoes F.R."/>
            <person name="Yurchenko V."/>
        </authorList>
    </citation>
    <scope>NUCLEOTIDE SEQUENCE [LARGE SCALE GENOMIC DNA]</scope>
    <source>
        <strain evidence="8 9">E262AT.01</strain>
    </source>
</reference>
<organism evidence="8 9">
    <name type="scientific">Novymonas esmeraldas</name>
    <dbReference type="NCBI Taxonomy" id="1808958"/>
    <lineage>
        <taxon>Eukaryota</taxon>
        <taxon>Discoba</taxon>
        <taxon>Euglenozoa</taxon>
        <taxon>Kinetoplastea</taxon>
        <taxon>Metakinetoplastina</taxon>
        <taxon>Trypanosomatida</taxon>
        <taxon>Trypanosomatidae</taxon>
        <taxon>Novymonas</taxon>
    </lineage>
</organism>
<dbReference type="SMART" id="SM00320">
    <property type="entry name" value="WD40"/>
    <property type="match status" value="7"/>
</dbReference>
<dbReference type="PANTHER" id="PTHR19855">
    <property type="entry name" value="WD40 REPEAT PROTEIN 12, 37"/>
    <property type="match status" value="1"/>
</dbReference>
<dbReference type="Gene3D" id="2.130.10.10">
    <property type="entry name" value="YVTN repeat-like/Quinoprotein amine dehydrogenase"/>
    <property type="match status" value="3"/>
</dbReference>